<dbReference type="AlphaFoldDB" id="A0A1W6MKK6"/>
<name>A0A1W6MKK6_9FLAO</name>
<dbReference type="Proteomes" id="UP000193431">
    <property type="component" value="Chromosome"/>
</dbReference>
<evidence type="ECO:0000313" key="2">
    <source>
        <dbReference type="Proteomes" id="UP000193431"/>
    </source>
</evidence>
<sequence length="196" mass="23166">MFVSCQQSNNKDNNLYFSKSYSYIFKFNQENQLLYKIPSFELKDFGFMTCEMKDGLYSCFDQFEQKEFSVSFNSKRGVSQLELLNVSNSLIHEFNTTYYQSVNHDNHKSEPMFFSVGLNGELIFSREYTFDRPTTTSMTFIPKYDRELGIIFYENDAKTKLFLNNESSENKLKITLLKVHASSEFFRQYDFEPIIG</sequence>
<accession>A0A1W6MKK6</accession>
<evidence type="ECO:0000313" key="1">
    <source>
        <dbReference type="EMBL" id="ARN78113.1"/>
    </source>
</evidence>
<keyword evidence="2" id="KW-1185">Reference proteome</keyword>
<proteinExistence type="predicted"/>
<organism evidence="1 2">
    <name type="scientific">Nonlabens spongiae</name>
    <dbReference type="NCBI Taxonomy" id="331648"/>
    <lineage>
        <taxon>Bacteria</taxon>
        <taxon>Pseudomonadati</taxon>
        <taxon>Bacteroidota</taxon>
        <taxon>Flavobacteriia</taxon>
        <taxon>Flavobacteriales</taxon>
        <taxon>Flavobacteriaceae</taxon>
        <taxon>Nonlabens</taxon>
    </lineage>
</organism>
<protein>
    <submittedName>
        <fullName evidence="1">Uncharacterized protein</fullName>
    </submittedName>
</protein>
<dbReference type="EMBL" id="CP019344">
    <property type="protein sequence ID" value="ARN78113.1"/>
    <property type="molecule type" value="Genomic_DNA"/>
</dbReference>
<reference evidence="1 2" key="1">
    <citation type="submission" date="2016-11" db="EMBL/GenBank/DDBJ databases">
        <title>Trade-off between light-utilization and light-protection in marine flavobacteria.</title>
        <authorList>
            <person name="Kumagai Y."/>
        </authorList>
    </citation>
    <scope>NUCLEOTIDE SEQUENCE [LARGE SCALE GENOMIC DNA]</scope>
    <source>
        <strain evidence="1 2">JCM 13191</strain>
    </source>
</reference>
<gene>
    <name evidence="1" type="ORF">BST97_08935</name>
</gene>